<sequence>MPRPVSRRRPALSVAAAFLALGASLLGAAALTVAAAGPAAAHDRLISSDPKDGARVKTPPSQLTLTFSADVLEQGAQVVVSTPDGSVDGDVSVDGEVVTAELPGELPAGEYDVLWRVVSSDGHPIEGELSYEATAAAQPAEEPEPSPSPTSASPTGDPTDDPTGAPSPDATGAPSDDAAGHAGHATGTPGAELDGDGEAGWTAVWLFGVAVLAAVGVAAAMVLRRRRLGEGPDDTAGDRTPHDPADDQGPADGHGPADGPDRS</sequence>
<feature type="compositionally biased region" description="Basic and acidic residues" evidence="5">
    <location>
        <begin position="236"/>
        <end position="245"/>
    </location>
</feature>
<dbReference type="InterPro" id="IPR014755">
    <property type="entry name" value="Cu-Rt/internalin_Ig-like"/>
</dbReference>
<organism evidence="9 10">
    <name type="scientific">Isoptericola hypogeus</name>
    <dbReference type="NCBI Taxonomy" id="300179"/>
    <lineage>
        <taxon>Bacteria</taxon>
        <taxon>Bacillati</taxon>
        <taxon>Actinomycetota</taxon>
        <taxon>Actinomycetes</taxon>
        <taxon>Micrococcales</taxon>
        <taxon>Promicromonosporaceae</taxon>
        <taxon>Isoptericola</taxon>
    </lineage>
</organism>
<keyword evidence="4" id="KW-0186">Copper</keyword>
<dbReference type="Gene3D" id="2.60.40.1220">
    <property type="match status" value="1"/>
</dbReference>
<keyword evidence="3 7" id="KW-0732">Signal</keyword>
<evidence type="ECO:0000256" key="2">
    <source>
        <dbReference type="ARBA" id="ARBA00022723"/>
    </source>
</evidence>
<keyword evidence="6" id="KW-1133">Transmembrane helix</keyword>
<feature type="domain" description="CopC" evidence="8">
    <location>
        <begin position="42"/>
        <end position="132"/>
    </location>
</feature>
<feature type="region of interest" description="Disordered" evidence="5">
    <location>
        <begin position="226"/>
        <end position="263"/>
    </location>
</feature>
<protein>
    <recommendedName>
        <fullName evidence="8">CopC domain-containing protein</fullName>
    </recommendedName>
</protein>
<evidence type="ECO:0000256" key="4">
    <source>
        <dbReference type="ARBA" id="ARBA00023008"/>
    </source>
</evidence>
<dbReference type="InterPro" id="IPR014756">
    <property type="entry name" value="Ig_E-set"/>
</dbReference>
<dbReference type="EMBL" id="BAAAPM010000003">
    <property type="protein sequence ID" value="GAA1725641.1"/>
    <property type="molecule type" value="Genomic_DNA"/>
</dbReference>
<evidence type="ECO:0000256" key="6">
    <source>
        <dbReference type="SAM" id="Phobius"/>
    </source>
</evidence>
<feature type="transmembrane region" description="Helical" evidence="6">
    <location>
        <begin position="203"/>
        <end position="223"/>
    </location>
</feature>
<dbReference type="Pfam" id="PF04234">
    <property type="entry name" value="CopC"/>
    <property type="match status" value="1"/>
</dbReference>
<gene>
    <name evidence="9" type="ORF">GCM10009809_21800</name>
</gene>
<evidence type="ECO:0000259" key="8">
    <source>
        <dbReference type="Pfam" id="PF04234"/>
    </source>
</evidence>
<evidence type="ECO:0000256" key="1">
    <source>
        <dbReference type="ARBA" id="ARBA00004196"/>
    </source>
</evidence>
<keyword evidence="2" id="KW-0479">Metal-binding</keyword>
<feature type="compositionally biased region" description="Low complexity" evidence="5">
    <location>
        <begin position="247"/>
        <end position="263"/>
    </location>
</feature>
<name>A0ABN2JFT4_9MICO</name>
<reference evidence="9 10" key="1">
    <citation type="journal article" date="2019" name="Int. J. Syst. Evol. Microbiol.">
        <title>The Global Catalogue of Microorganisms (GCM) 10K type strain sequencing project: providing services to taxonomists for standard genome sequencing and annotation.</title>
        <authorList>
            <consortium name="The Broad Institute Genomics Platform"/>
            <consortium name="The Broad Institute Genome Sequencing Center for Infectious Disease"/>
            <person name="Wu L."/>
            <person name="Ma J."/>
        </authorList>
    </citation>
    <scope>NUCLEOTIDE SEQUENCE [LARGE SCALE GENOMIC DNA]</scope>
    <source>
        <strain evidence="9 10">JCM 15589</strain>
    </source>
</reference>
<evidence type="ECO:0000313" key="10">
    <source>
        <dbReference type="Proteomes" id="UP001501138"/>
    </source>
</evidence>
<feature type="chain" id="PRO_5046771786" description="CopC domain-containing protein" evidence="7">
    <location>
        <begin position="36"/>
        <end position="263"/>
    </location>
</feature>
<evidence type="ECO:0000313" key="9">
    <source>
        <dbReference type="EMBL" id="GAA1725641.1"/>
    </source>
</evidence>
<dbReference type="InterPro" id="IPR032694">
    <property type="entry name" value="CopC/D"/>
</dbReference>
<dbReference type="InterPro" id="IPR007348">
    <property type="entry name" value="CopC_dom"/>
</dbReference>
<evidence type="ECO:0000256" key="3">
    <source>
        <dbReference type="ARBA" id="ARBA00022729"/>
    </source>
</evidence>
<evidence type="ECO:0000256" key="5">
    <source>
        <dbReference type="SAM" id="MobiDB-lite"/>
    </source>
</evidence>
<accession>A0ABN2JFT4</accession>
<evidence type="ECO:0000256" key="7">
    <source>
        <dbReference type="SAM" id="SignalP"/>
    </source>
</evidence>
<keyword evidence="6" id="KW-0812">Transmembrane</keyword>
<keyword evidence="6" id="KW-0472">Membrane</keyword>
<dbReference type="SUPFAM" id="SSF81296">
    <property type="entry name" value="E set domains"/>
    <property type="match status" value="1"/>
</dbReference>
<dbReference type="PANTHER" id="PTHR34820:SF4">
    <property type="entry name" value="INNER MEMBRANE PROTEIN YEBZ"/>
    <property type="match status" value="1"/>
</dbReference>
<feature type="region of interest" description="Disordered" evidence="5">
    <location>
        <begin position="134"/>
        <end position="194"/>
    </location>
</feature>
<dbReference type="PANTHER" id="PTHR34820">
    <property type="entry name" value="INNER MEMBRANE PROTEIN YEBZ"/>
    <property type="match status" value="1"/>
</dbReference>
<keyword evidence="10" id="KW-1185">Reference proteome</keyword>
<feature type="signal peptide" evidence="7">
    <location>
        <begin position="1"/>
        <end position="35"/>
    </location>
</feature>
<dbReference type="Proteomes" id="UP001501138">
    <property type="component" value="Unassembled WGS sequence"/>
</dbReference>
<proteinExistence type="predicted"/>
<dbReference type="RefSeq" id="WP_344248402.1">
    <property type="nucleotide sequence ID" value="NZ_BAAAPM010000003.1"/>
</dbReference>
<comment type="subcellular location">
    <subcellularLocation>
        <location evidence="1">Cell envelope</location>
    </subcellularLocation>
</comment>
<comment type="caution">
    <text evidence="9">The sequence shown here is derived from an EMBL/GenBank/DDBJ whole genome shotgun (WGS) entry which is preliminary data.</text>
</comment>
<feature type="compositionally biased region" description="Low complexity" evidence="5">
    <location>
        <begin position="149"/>
        <end position="191"/>
    </location>
</feature>